<protein>
    <submittedName>
        <fullName evidence="2">Uncharacterized protein</fullName>
    </submittedName>
</protein>
<organism evidence="2 3">
    <name type="scientific">Molorchus minor</name>
    <dbReference type="NCBI Taxonomy" id="1323400"/>
    <lineage>
        <taxon>Eukaryota</taxon>
        <taxon>Metazoa</taxon>
        <taxon>Ecdysozoa</taxon>
        <taxon>Arthropoda</taxon>
        <taxon>Hexapoda</taxon>
        <taxon>Insecta</taxon>
        <taxon>Pterygota</taxon>
        <taxon>Neoptera</taxon>
        <taxon>Endopterygota</taxon>
        <taxon>Coleoptera</taxon>
        <taxon>Polyphaga</taxon>
        <taxon>Cucujiformia</taxon>
        <taxon>Chrysomeloidea</taxon>
        <taxon>Cerambycidae</taxon>
        <taxon>Lamiinae</taxon>
        <taxon>Monochamini</taxon>
        <taxon>Molorchus</taxon>
    </lineage>
</organism>
<feature type="transmembrane region" description="Helical" evidence="1">
    <location>
        <begin position="67"/>
        <end position="92"/>
    </location>
</feature>
<dbReference type="EMBL" id="JAPWTJ010004274">
    <property type="protein sequence ID" value="KAJ8946633.1"/>
    <property type="molecule type" value="Genomic_DNA"/>
</dbReference>
<name>A0ABQ9IQH3_9CUCU</name>
<feature type="transmembrane region" description="Helical" evidence="1">
    <location>
        <begin position="42"/>
        <end position="61"/>
    </location>
</feature>
<dbReference type="Proteomes" id="UP001162164">
    <property type="component" value="Unassembled WGS sequence"/>
</dbReference>
<evidence type="ECO:0000256" key="1">
    <source>
        <dbReference type="SAM" id="Phobius"/>
    </source>
</evidence>
<keyword evidence="3" id="KW-1185">Reference proteome</keyword>
<keyword evidence="1" id="KW-0472">Membrane</keyword>
<evidence type="ECO:0000313" key="2">
    <source>
        <dbReference type="EMBL" id="KAJ8946633.1"/>
    </source>
</evidence>
<reference evidence="2" key="1">
    <citation type="journal article" date="2023" name="Insect Mol. Biol.">
        <title>Genome sequencing provides insights into the evolution of gene families encoding plant cell wall-degrading enzymes in longhorned beetles.</title>
        <authorList>
            <person name="Shin N.R."/>
            <person name="Okamura Y."/>
            <person name="Kirsch R."/>
            <person name="Pauchet Y."/>
        </authorList>
    </citation>
    <scope>NUCLEOTIDE SEQUENCE</scope>
    <source>
        <strain evidence="2">MMC_N1</strain>
    </source>
</reference>
<comment type="caution">
    <text evidence="2">The sequence shown here is derived from an EMBL/GenBank/DDBJ whole genome shotgun (WGS) entry which is preliminary data.</text>
</comment>
<accession>A0ABQ9IQH3</accession>
<sequence length="132" mass="14910">MEHLDKLRESFINTGDFFATSGVSRIDGFECPRRVNSLLNTIMWSLCTLLPISYYLIKLLFSGELLYFSVGAGIIGAFARMNLLKSTIYLLLNKTIGMSEIKKGSSYGTNTTPKKTQLLKHKSFSTDFYFVI</sequence>
<gene>
    <name evidence="2" type="ORF">NQ317_001498</name>
</gene>
<evidence type="ECO:0000313" key="3">
    <source>
        <dbReference type="Proteomes" id="UP001162164"/>
    </source>
</evidence>
<keyword evidence="1" id="KW-1133">Transmembrane helix</keyword>
<keyword evidence="1" id="KW-0812">Transmembrane</keyword>
<proteinExistence type="predicted"/>